<dbReference type="Pfam" id="PF00584">
    <property type="entry name" value="SecE"/>
    <property type="match status" value="1"/>
</dbReference>
<dbReference type="PANTHER" id="PTHR33910:SF1">
    <property type="entry name" value="PROTEIN TRANSLOCASE SUBUNIT SECE"/>
    <property type="match status" value="1"/>
</dbReference>
<evidence type="ECO:0000256" key="8">
    <source>
        <dbReference type="ARBA" id="ARBA00023136"/>
    </source>
</evidence>
<keyword evidence="4 10" id="KW-0812">Transmembrane</keyword>
<dbReference type="Gene3D" id="1.20.5.1030">
    <property type="entry name" value="Preprotein translocase secy subunit"/>
    <property type="match status" value="1"/>
</dbReference>
<dbReference type="GO" id="GO:0009306">
    <property type="term" value="P:protein secretion"/>
    <property type="evidence" value="ECO:0007669"/>
    <property type="project" value="InterPro"/>
</dbReference>
<accession>A0A1J5R758</accession>
<protein>
    <submittedName>
        <fullName evidence="11">Protein translocase subunit SecE</fullName>
    </submittedName>
</protein>
<dbReference type="PANTHER" id="PTHR33910">
    <property type="entry name" value="PROTEIN TRANSLOCASE SUBUNIT SECE"/>
    <property type="match status" value="1"/>
</dbReference>
<comment type="caution">
    <text evidence="11">The sequence shown here is derived from an EMBL/GenBank/DDBJ whole genome shotgun (WGS) entry which is preliminary data.</text>
</comment>
<dbReference type="NCBIfam" id="TIGR00964">
    <property type="entry name" value="secE_bact"/>
    <property type="match status" value="1"/>
</dbReference>
<evidence type="ECO:0000256" key="10">
    <source>
        <dbReference type="SAM" id="Phobius"/>
    </source>
</evidence>
<dbReference type="GO" id="GO:0006886">
    <property type="term" value="P:intracellular protein transport"/>
    <property type="evidence" value="ECO:0007669"/>
    <property type="project" value="InterPro"/>
</dbReference>
<feature type="compositionally biased region" description="Polar residues" evidence="9">
    <location>
        <begin position="20"/>
        <end position="29"/>
    </location>
</feature>
<evidence type="ECO:0000256" key="7">
    <source>
        <dbReference type="ARBA" id="ARBA00023010"/>
    </source>
</evidence>
<feature type="region of interest" description="Disordered" evidence="9">
    <location>
        <begin position="1"/>
        <end position="29"/>
    </location>
</feature>
<evidence type="ECO:0000313" key="11">
    <source>
        <dbReference type="EMBL" id="OIQ91824.1"/>
    </source>
</evidence>
<keyword evidence="6 10" id="KW-1133">Transmembrane helix</keyword>
<name>A0A1J5R758_9ZZZZ</name>
<feature type="transmembrane region" description="Helical" evidence="10">
    <location>
        <begin position="59"/>
        <end position="92"/>
    </location>
</feature>
<organism evidence="11">
    <name type="scientific">mine drainage metagenome</name>
    <dbReference type="NCBI Taxonomy" id="410659"/>
    <lineage>
        <taxon>unclassified sequences</taxon>
        <taxon>metagenomes</taxon>
        <taxon>ecological metagenomes</taxon>
    </lineage>
</organism>
<proteinExistence type="inferred from homology"/>
<feature type="compositionally biased region" description="Low complexity" evidence="9">
    <location>
        <begin position="1"/>
        <end position="19"/>
    </location>
</feature>
<dbReference type="InterPro" id="IPR038379">
    <property type="entry name" value="SecE_sf"/>
</dbReference>
<evidence type="ECO:0000256" key="2">
    <source>
        <dbReference type="ARBA" id="ARBA00022448"/>
    </source>
</evidence>
<keyword evidence="5" id="KW-0653">Protein transport</keyword>
<evidence type="ECO:0000256" key="1">
    <source>
        <dbReference type="ARBA" id="ARBA00004370"/>
    </source>
</evidence>
<dbReference type="GO" id="GO:0005886">
    <property type="term" value="C:plasma membrane"/>
    <property type="evidence" value="ECO:0007669"/>
    <property type="project" value="TreeGrafter"/>
</dbReference>
<keyword evidence="7" id="KW-0811">Translocation</keyword>
<reference evidence="11" key="1">
    <citation type="submission" date="2016-10" db="EMBL/GenBank/DDBJ databases">
        <title>Sequence of Gallionella enrichment culture.</title>
        <authorList>
            <person name="Poehlein A."/>
            <person name="Muehling M."/>
            <person name="Daniel R."/>
        </authorList>
    </citation>
    <scope>NUCLEOTIDE SEQUENCE</scope>
</reference>
<dbReference type="GO" id="GO:0006605">
    <property type="term" value="P:protein targeting"/>
    <property type="evidence" value="ECO:0007669"/>
    <property type="project" value="InterPro"/>
</dbReference>
<dbReference type="HAMAP" id="MF_00422">
    <property type="entry name" value="SecE"/>
    <property type="match status" value="1"/>
</dbReference>
<dbReference type="GO" id="GO:0008320">
    <property type="term" value="F:protein transmembrane transporter activity"/>
    <property type="evidence" value="ECO:0007669"/>
    <property type="project" value="InterPro"/>
</dbReference>
<comment type="subcellular location">
    <subcellularLocation>
        <location evidence="1">Membrane</location>
    </subcellularLocation>
</comment>
<evidence type="ECO:0000256" key="5">
    <source>
        <dbReference type="ARBA" id="ARBA00022927"/>
    </source>
</evidence>
<dbReference type="AlphaFoldDB" id="A0A1J5R758"/>
<keyword evidence="3" id="KW-1003">Cell membrane</keyword>
<dbReference type="GO" id="GO:0043952">
    <property type="term" value="P:protein transport by the Sec complex"/>
    <property type="evidence" value="ECO:0007669"/>
    <property type="project" value="TreeGrafter"/>
</dbReference>
<dbReference type="EMBL" id="MLJW01000248">
    <property type="protein sequence ID" value="OIQ91824.1"/>
    <property type="molecule type" value="Genomic_DNA"/>
</dbReference>
<keyword evidence="2" id="KW-0813">Transport</keyword>
<sequence length="94" mass="10004">MSESARAAASGADGAPTSSKQSRPAGTSQRKGLFARIALFVRQVVAELKKVVRPTRSELMTYTSVVLVFVLVVMAFVTVVDLGIGKVVFWVFGG</sequence>
<evidence type="ECO:0000256" key="3">
    <source>
        <dbReference type="ARBA" id="ARBA00022475"/>
    </source>
</evidence>
<keyword evidence="8 10" id="KW-0472">Membrane</keyword>
<dbReference type="InterPro" id="IPR005807">
    <property type="entry name" value="SecE_bac"/>
</dbReference>
<dbReference type="InterPro" id="IPR001901">
    <property type="entry name" value="Translocase_SecE/Sec61-g"/>
</dbReference>
<evidence type="ECO:0000256" key="9">
    <source>
        <dbReference type="SAM" id="MobiDB-lite"/>
    </source>
</evidence>
<gene>
    <name evidence="11" type="primary">secE_4</name>
    <name evidence="11" type="ORF">GALL_262900</name>
</gene>
<evidence type="ECO:0000256" key="4">
    <source>
        <dbReference type="ARBA" id="ARBA00022692"/>
    </source>
</evidence>
<evidence type="ECO:0000256" key="6">
    <source>
        <dbReference type="ARBA" id="ARBA00022989"/>
    </source>
</evidence>